<protein>
    <recommendedName>
        <fullName evidence="7">Phospholipase B-like</fullName>
        <ecNumber evidence="7">3.1.1.-</ecNumber>
    </recommendedName>
</protein>
<proteinExistence type="inferred from homology"/>
<evidence type="ECO:0000256" key="4">
    <source>
        <dbReference type="ARBA" id="ARBA00022963"/>
    </source>
</evidence>
<evidence type="ECO:0000256" key="2">
    <source>
        <dbReference type="ARBA" id="ARBA00022729"/>
    </source>
</evidence>
<dbReference type="PANTHER" id="PTHR12370">
    <property type="entry name" value="PHOSPHOLIPASE B-RELATED"/>
    <property type="match status" value="1"/>
</dbReference>
<dbReference type="Gene3D" id="3.60.60.30">
    <property type="match status" value="1"/>
</dbReference>
<evidence type="ECO:0000256" key="7">
    <source>
        <dbReference type="RuleBase" id="RU364138"/>
    </source>
</evidence>
<keyword evidence="2" id="KW-0732">Signal</keyword>
<keyword evidence="4 7" id="KW-0442">Lipid degradation</keyword>
<evidence type="ECO:0000313" key="8">
    <source>
        <dbReference type="EMBL" id="WIA13055.1"/>
    </source>
</evidence>
<dbReference type="PANTHER" id="PTHR12370:SF3">
    <property type="entry name" value="PHOSPHOLIPASE B-LIKE 2-RELATED"/>
    <property type="match status" value="1"/>
</dbReference>
<comment type="similarity">
    <text evidence="1 7">Belongs to the phospholipase B-like family.</text>
</comment>
<name>A0ABY8TVR2_TETOB</name>
<accession>A0ABY8TVR2</accession>
<evidence type="ECO:0000313" key="9">
    <source>
        <dbReference type="Proteomes" id="UP001244341"/>
    </source>
</evidence>
<dbReference type="InterPro" id="IPR007000">
    <property type="entry name" value="PLipase_B-like"/>
</dbReference>
<sequence>MTGVLPDAVAHGAYLDSGHTPSNFGKLRVVASSSFSDAEQMAAAGYLEGYLTASRINDHHHNLKHYFIHQLNASLEKPMQWVDQQDKWLRQQVAANQQDTYWQVQGLLLAQLDGLYEGYAAAMAAADAAGTLPPGEWLSRDAIMFLNSNGELYDLMDMYDAEEAAARLARMQPDELLTHLALQGKCSALIKVTADLGDLLFGHSTWDSFTAMTRIYKHYQLQLQQVSGGVAAQGLSFSSYPGELASDDDFYMTSAQLVVLETTNHIYNFSILEGLSPASVPSWQRVRAANLLASNGSAWVDTFKRHNSGTYNNQYMVLDLKRFVPRKQLQAGLLWVAEQLPGVVEAADMTQVLARGYWPSYNVAFFPNIYEKAGYPSLIDAAQGKGPQYGDPARWLMYQVSPRANIFRRDQGNVHDLEHLKHLMRYNDFQNDDLSNGQPVASVCSRGDLAKTGAIPKGCYDTKVSSYSMALAMESEVVGGPTAQGQPAFEWGDKWDGFAHRGMPNRYDFRFEKQSAADLLLPGVECVAGKQQQQQQQGSILVAGSAGSAGTAALQEM</sequence>
<keyword evidence="5 7" id="KW-0443">Lipid metabolism</keyword>
<organism evidence="8 9">
    <name type="scientific">Tetradesmus obliquus</name>
    <name type="common">Green alga</name>
    <name type="synonym">Acutodesmus obliquus</name>
    <dbReference type="NCBI Taxonomy" id="3088"/>
    <lineage>
        <taxon>Eukaryota</taxon>
        <taxon>Viridiplantae</taxon>
        <taxon>Chlorophyta</taxon>
        <taxon>core chlorophytes</taxon>
        <taxon>Chlorophyceae</taxon>
        <taxon>CS clade</taxon>
        <taxon>Sphaeropleales</taxon>
        <taxon>Scenedesmaceae</taxon>
        <taxon>Tetradesmus</taxon>
    </lineage>
</organism>
<dbReference type="Proteomes" id="UP001244341">
    <property type="component" value="Chromosome 4b"/>
</dbReference>
<dbReference type="EC" id="3.1.1.-" evidence="7"/>
<comment type="function">
    <text evidence="7">Putative phospholipase.</text>
</comment>
<dbReference type="Pfam" id="PF04916">
    <property type="entry name" value="Phospholip_B"/>
    <property type="match status" value="1"/>
</dbReference>
<evidence type="ECO:0000256" key="3">
    <source>
        <dbReference type="ARBA" id="ARBA00022801"/>
    </source>
</evidence>
<keyword evidence="3 7" id="KW-0378">Hydrolase</keyword>
<keyword evidence="6" id="KW-0325">Glycoprotein</keyword>
<evidence type="ECO:0000256" key="5">
    <source>
        <dbReference type="ARBA" id="ARBA00023098"/>
    </source>
</evidence>
<keyword evidence="9" id="KW-1185">Reference proteome</keyword>
<evidence type="ECO:0000256" key="1">
    <source>
        <dbReference type="ARBA" id="ARBA00007835"/>
    </source>
</evidence>
<evidence type="ECO:0000256" key="6">
    <source>
        <dbReference type="ARBA" id="ARBA00023180"/>
    </source>
</evidence>
<reference evidence="8 9" key="1">
    <citation type="submission" date="2023-05" db="EMBL/GenBank/DDBJ databases">
        <title>A 100% complete, gapless, phased diploid assembly of the Scenedesmus obliquus UTEX 3031 genome.</title>
        <authorList>
            <person name="Biondi T.C."/>
            <person name="Hanschen E.R."/>
            <person name="Kwon T."/>
            <person name="Eng W."/>
            <person name="Kruse C.P.S."/>
            <person name="Koehler S.I."/>
            <person name="Kunde Y."/>
            <person name="Gleasner C.D."/>
            <person name="You Mak K.T."/>
            <person name="Polle J."/>
            <person name="Hovde B.T."/>
            <person name="Starkenburg S.R."/>
        </authorList>
    </citation>
    <scope>NUCLEOTIDE SEQUENCE [LARGE SCALE GENOMIC DNA]</scope>
    <source>
        <strain evidence="8 9">DOE0152z</strain>
    </source>
</reference>
<dbReference type="EMBL" id="CP126211">
    <property type="protein sequence ID" value="WIA13055.1"/>
    <property type="molecule type" value="Genomic_DNA"/>
</dbReference>
<gene>
    <name evidence="8" type="ORF">OEZ85_006661</name>
</gene>